<dbReference type="RefSeq" id="WP_123124023.1">
    <property type="nucleotide sequence ID" value="NZ_QKNW01000001.1"/>
</dbReference>
<organism evidence="2 3">
    <name type="scientific">Halosegnis longus</name>
    <dbReference type="NCBI Taxonomy" id="2216012"/>
    <lineage>
        <taxon>Archaea</taxon>
        <taxon>Methanobacteriati</taxon>
        <taxon>Methanobacteriota</taxon>
        <taxon>Stenosarchaea group</taxon>
        <taxon>Halobacteria</taxon>
        <taxon>Halobacteriales</taxon>
        <taxon>Natronomonadaceae</taxon>
        <taxon>Halosegnis</taxon>
    </lineage>
</organism>
<dbReference type="Gene3D" id="1.10.10.10">
    <property type="entry name" value="Winged helix-like DNA-binding domain superfamily/Winged helix DNA-binding domain"/>
    <property type="match status" value="1"/>
</dbReference>
<evidence type="ECO:0000313" key="3">
    <source>
        <dbReference type="Proteomes" id="UP000270581"/>
    </source>
</evidence>
<comment type="caution">
    <text evidence="2">The sequence shown here is derived from an EMBL/GenBank/DDBJ whole genome shotgun (WGS) entry which is preliminary data.</text>
</comment>
<proteinExistence type="predicted"/>
<evidence type="ECO:0000259" key="1">
    <source>
        <dbReference type="Pfam" id="PF12802"/>
    </source>
</evidence>
<dbReference type="Pfam" id="PF12802">
    <property type="entry name" value="MarR_2"/>
    <property type="match status" value="1"/>
</dbReference>
<gene>
    <name evidence="2" type="ORF">Nmn1133_06185</name>
</gene>
<feature type="domain" description="HTH marR-type" evidence="1">
    <location>
        <begin position="18"/>
        <end position="76"/>
    </location>
</feature>
<dbReference type="InterPro" id="IPR036390">
    <property type="entry name" value="WH_DNA-bd_sf"/>
</dbReference>
<reference evidence="2 3" key="1">
    <citation type="submission" date="2018-11" db="EMBL/GenBank/DDBJ databases">
        <title>Genome sequences of Natronomonas sp. CBA1133.</title>
        <authorList>
            <person name="Roh S.W."/>
            <person name="Cha I.-T."/>
        </authorList>
    </citation>
    <scope>NUCLEOTIDE SEQUENCE [LARGE SCALE GENOMIC DNA]</scope>
    <source>
        <strain evidence="2 3">CBA1133</strain>
    </source>
</reference>
<dbReference type="InterPro" id="IPR036388">
    <property type="entry name" value="WH-like_DNA-bd_sf"/>
</dbReference>
<evidence type="ECO:0000313" key="2">
    <source>
        <dbReference type="EMBL" id="RNJ26303.1"/>
    </source>
</evidence>
<dbReference type="AlphaFoldDB" id="A0AAJ4UVS3"/>
<dbReference type="InterPro" id="IPR000835">
    <property type="entry name" value="HTH_MarR-typ"/>
</dbReference>
<dbReference type="EMBL" id="RJJC01000001">
    <property type="protein sequence ID" value="RNJ26303.1"/>
    <property type="molecule type" value="Genomic_DNA"/>
</dbReference>
<dbReference type="SUPFAM" id="SSF46785">
    <property type="entry name" value="Winged helix' DNA-binding domain"/>
    <property type="match status" value="1"/>
</dbReference>
<dbReference type="Proteomes" id="UP000270581">
    <property type="component" value="Unassembled WGS sequence"/>
</dbReference>
<accession>A0AAJ4UVS3</accession>
<protein>
    <submittedName>
        <fullName evidence="2">MarR family transcriptional regulator</fullName>
    </submittedName>
</protein>
<sequence length="99" mass="10849">MAGLTFTDLPALSEAIEGYPPSVKLVALVLANQGEATQRQLVDETLLPARTVRDALAELQDAGVVETRPLIMDARQTLYSVTTDNSDDRSRRRRPLVAE</sequence>
<dbReference type="GO" id="GO:0003700">
    <property type="term" value="F:DNA-binding transcription factor activity"/>
    <property type="evidence" value="ECO:0007669"/>
    <property type="project" value="InterPro"/>
</dbReference>
<name>A0AAJ4UVS3_9EURY</name>
<keyword evidence="3" id="KW-1185">Reference proteome</keyword>